<accession>I7LT88</accession>
<evidence type="ECO:0000256" key="4">
    <source>
        <dbReference type="SAM" id="SignalP"/>
    </source>
</evidence>
<feature type="domain" description="EGF-like" evidence="5">
    <location>
        <begin position="995"/>
        <end position="1042"/>
    </location>
</feature>
<feature type="chain" id="PRO_5003712008" evidence="4">
    <location>
        <begin position="23"/>
        <end position="2675"/>
    </location>
</feature>
<feature type="transmembrane region" description="Helical" evidence="3">
    <location>
        <begin position="2583"/>
        <end position="2605"/>
    </location>
</feature>
<evidence type="ECO:0000313" key="7">
    <source>
        <dbReference type="Proteomes" id="UP000009168"/>
    </source>
</evidence>
<dbReference type="InterPro" id="IPR006212">
    <property type="entry name" value="Furin_repeat"/>
</dbReference>
<dbReference type="InterPro" id="IPR013320">
    <property type="entry name" value="ConA-like_dom_sf"/>
</dbReference>
<dbReference type="InterPro" id="IPR000742">
    <property type="entry name" value="EGF"/>
</dbReference>
<dbReference type="PROSITE" id="PS51257">
    <property type="entry name" value="PROKAR_LIPOPROTEIN"/>
    <property type="match status" value="1"/>
</dbReference>
<dbReference type="KEGG" id="tet:TTHERM_00599900"/>
<keyword evidence="1" id="KW-1015">Disulfide bond</keyword>
<keyword evidence="3" id="KW-1133">Transmembrane helix</keyword>
<feature type="transmembrane region" description="Helical" evidence="3">
    <location>
        <begin position="2118"/>
        <end position="2142"/>
    </location>
</feature>
<reference evidence="7" key="1">
    <citation type="journal article" date="2006" name="PLoS Biol.">
        <title>Macronuclear genome sequence of the ciliate Tetrahymena thermophila, a model eukaryote.</title>
        <authorList>
            <person name="Eisen J.A."/>
            <person name="Coyne R.S."/>
            <person name="Wu M."/>
            <person name="Wu D."/>
            <person name="Thiagarajan M."/>
            <person name="Wortman J.R."/>
            <person name="Badger J.H."/>
            <person name="Ren Q."/>
            <person name="Amedeo P."/>
            <person name="Jones K.M."/>
            <person name="Tallon L.J."/>
            <person name="Delcher A.L."/>
            <person name="Salzberg S.L."/>
            <person name="Silva J.C."/>
            <person name="Haas B.J."/>
            <person name="Majoros W.H."/>
            <person name="Farzad M."/>
            <person name="Carlton J.M."/>
            <person name="Smith R.K. Jr."/>
            <person name="Garg J."/>
            <person name="Pearlman R.E."/>
            <person name="Karrer K.M."/>
            <person name="Sun L."/>
            <person name="Manning G."/>
            <person name="Elde N.C."/>
            <person name="Turkewitz A.P."/>
            <person name="Asai D.J."/>
            <person name="Wilkes D.E."/>
            <person name="Wang Y."/>
            <person name="Cai H."/>
            <person name="Collins K."/>
            <person name="Stewart B.A."/>
            <person name="Lee S.R."/>
            <person name="Wilamowska K."/>
            <person name="Weinberg Z."/>
            <person name="Ruzzo W.L."/>
            <person name="Wloga D."/>
            <person name="Gaertig J."/>
            <person name="Frankel J."/>
            <person name="Tsao C.-C."/>
            <person name="Gorovsky M.A."/>
            <person name="Keeling P.J."/>
            <person name="Waller R.F."/>
            <person name="Patron N.J."/>
            <person name="Cherry J.M."/>
            <person name="Stover N.A."/>
            <person name="Krieger C.J."/>
            <person name="del Toro C."/>
            <person name="Ryder H.F."/>
            <person name="Williamson S.C."/>
            <person name="Barbeau R.A."/>
            <person name="Hamilton E.P."/>
            <person name="Orias E."/>
        </authorList>
    </citation>
    <scope>NUCLEOTIDE SEQUENCE [LARGE SCALE GENOMIC DNA]</scope>
    <source>
        <strain evidence="7">SB210</strain>
    </source>
</reference>
<keyword evidence="3 6" id="KW-0812">Transmembrane</keyword>
<keyword evidence="7" id="KW-1185">Reference proteome</keyword>
<feature type="domain" description="EGF-like" evidence="5">
    <location>
        <begin position="962"/>
        <end position="994"/>
    </location>
</feature>
<dbReference type="SMART" id="SM00261">
    <property type="entry name" value="FU"/>
    <property type="match status" value="5"/>
</dbReference>
<keyword evidence="4" id="KW-0732">Signal</keyword>
<feature type="signal peptide" evidence="4">
    <location>
        <begin position="1"/>
        <end position="22"/>
    </location>
</feature>
<dbReference type="Proteomes" id="UP000009168">
    <property type="component" value="Unassembled WGS sequence"/>
</dbReference>
<dbReference type="RefSeq" id="XP_001032464.2">
    <property type="nucleotide sequence ID" value="XM_001032464.2"/>
</dbReference>
<evidence type="ECO:0000256" key="2">
    <source>
        <dbReference type="SAM" id="Coils"/>
    </source>
</evidence>
<feature type="coiled-coil region" evidence="2">
    <location>
        <begin position="2168"/>
        <end position="2253"/>
    </location>
</feature>
<protein>
    <submittedName>
        <fullName evidence="6">Transmembrane protein, putative</fullName>
    </submittedName>
</protein>
<dbReference type="Gene3D" id="2.10.220.10">
    <property type="entry name" value="Hormone Receptor, Insulin-like Growth Factor Receptor 1, Chain A, domain 2"/>
    <property type="match status" value="2"/>
</dbReference>
<evidence type="ECO:0000256" key="3">
    <source>
        <dbReference type="SAM" id="Phobius"/>
    </source>
</evidence>
<proteinExistence type="predicted"/>
<organism evidence="6 7">
    <name type="scientific">Tetrahymena thermophila (strain SB210)</name>
    <dbReference type="NCBI Taxonomy" id="312017"/>
    <lineage>
        <taxon>Eukaryota</taxon>
        <taxon>Sar</taxon>
        <taxon>Alveolata</taxon>
        <taxon>Ciliophora</taxon>
        <taxon>Intramacronucleata</taxon>
        <taxon>Oligohymenophorea</taxon>
        <taxon>Hymenostomatida</taxon>
        <taxon>Tetrahymenina</taxon>
        <taxon>Tetrahymenidae</taxon>
        <taxon>Tetrahymena</taxon>
    </lineage>
</organism>
<evidence type="ECO:0000313" key="6">
    <source>
        <dbReference type="EMBL" id="EAR84801.2"/>
    </source>
</evidence>
<feature type="domain" description="EGF-like" evidence="5">
    <location>
        <begin position="492"/>
        <end position="530"/>
    </location>
</feature>
<evidence type="ECO:0000259" key="5">
    <source>
        <dbReference type="SMART" id="SM00181"/>
    </source>
</evidence>
<dbReference type="EMBL" id="GG662620">
    <property type="protein sequence ID" value="EAR84801.2"/>
    <property type="molecule type" value="Genomic_DNA"/>
</dbReference>
<feature type="transmembrane region" description="Helical" evidence="3">
    <location>
        <begin position="2617"/>
        <end position="2638"/>
    </location>
</feature>
<evidence type="ECO:0000256" key="1">
    <source>
        <dbReference type="ARBA" id="ARBA00023157"/>
    </source>
</evidence>
<sequence length="2675" mass="303203">MFLGNLKCFAFLASLLFTQIFAQSCNINSLISNKISCACSQSNYSINNYSYSSALTYGYSIAGWIKTNTPSVNGNIVYAVYTTSGQRIYALHLQNQLSNIQVLLFGQSTNSIYQNTFPYAASQWVYTAVTIYQNSFDLFIMRPYNPTDLVSLANPVSNPDFQQVTAGFTLKACTHQYQTYYSFCGYMAYFSLLTFNFKNLSSDDKLRLMYSGGLPLVVVKYDLTSFKTTNYEIDGTSTGHNIYQSQYQLQTNNQNMFDLKVNRPTVPLMLNPIYPQDGDNFPYPGFTVSFWCYVTSIASQSNIFVFQNENASNNLLSVSSLNDAANGYFKFCVYNECYQSGSTNPANTWIQFTFSLRNQQINSLSDGAIIEYYTNGLFQKKIQFNTKYTENPYQTNVINFSSSTQNSVYLKYFIIQRGVMVELTGSSCIASTQCLFSLMGYRCVLCAAGYSLTSDSDCSPPTNCKSSQLNKIYIKDPVLNICQEKCDKTCKDCDQSTRVCSTCFNTNINPPTCSCPANNIYKDDVRGFCSTTRADEHSQIRVNSETTFANAGQVTKIVTLLKNQYNILNIIALTQLSINKNSNSQNDIQFYVSPQSDSSSVSSSPFIHFKNANIMINNLVYSYIINQVGQQGITVKNIVISIPQTNSLRISGSGSYVQSYAHQIRDYTPYVSIFLTGYGLVKGNLVDIQIQYSTVTREDMIITIQSQGDSPIYQVNLCIVFSRFMTTEQQVQIPSYISTYPTDFQGARSVQSDFTVSQQQQYYVPFIYGLNSISYTATQDMNFALTISKSTQTTYNYYLEVSSNTQIKSLKFTLLRFQPIATVDNTTTECFTSCTECSVSSNTCTTCSDANRVPPLCSCAQSYFTKIDGTCSQCSQICKTCTLSATNCTQCFASNTLSPPNCACMDGFTYVGTDYTQCLPCSNMCQTCSGTQSTCTKCNPGRINFPSCTCPDSQYDDGVSKACQNCPPQCTKCTSNSSCSECKSGYVLIGNQCQQCSYKCSTCQNADVNNCSACSNSLRINAPGCNCQSGYFDTNTSNPVCQQCNIYCSTCVNSATNCQSCNGNRIFDGVSQCNCPPNSLNPINGSAFCETCSISGATIQYSQDYSQIYITFTYSVLPSNTIASTITTFSAQNCQSVLGQSVVNNLGQGYTCALSADSKTFVIKLGYASTVSNNVIISFNNFQLKSNQPSCTSTYITSFANNQVIKPNTSQIPIALLSTNTQNYNVCQQIQIYVSSVQNSGGRSLQNFVWNEVSNKVQIPSAYANQPILVFQPNTLTANTNYQFILTYTSSYGVAGQSTIQISTQDNSDMFYLQILNGIDGSSTYQFYTYQGIYLKATIQFNSCVSSFDTFTVQYIQWQQQFGSFNGIDLKSNKIENSSLFFNQATFNFVVNPYIPVPKDKYQFNVEANVIYNGKNYLIQQTVYIQINQSPFIVQIIGGDTVKQWNQQFTLAAYVFDPDSNQAFSNNNQVSISWTCTDQQTGANCLWQDGTLFKDQANNQLTVQVPERTFQYFQRIYLNVVVRKANLDGTIQQGSCKSQIVFLDYQLQSFQLSVPPQLSQGYISFTDKILFQVTDTNLISQFQNQIDSLAFKTSIQYQNNFYFTQALLSSFYQYISLKNLFQLIQLDQKDTVNVLFEIDSPQAQTQFQTSYEVFVVDSPKSCVLNIATNAISVQNCISQYQPLQYRISLYLAQMVQTITDMEQIQNHEYITLHGVPFSISNTFSFPQLSISFNILPSGSTQLGYVIQVMVQDSNGSVSSQVYKISNLVFQYNDNVSQNQQIPVEAQISIATIQSYLYIQQLTTNQKYLMSQLRLFNDEAMIHFNLYQSKNLEYQYKQQSSRRVLLSEKERFLVQSTIDQQIIQNIIGNITTYTIPQIFKYEVIWSSYKKFRIYHTQERLLFSTFRLIESLILTSSQGDVTQMLYNTLISLCQQALVLTQINNQPLVYQGTTLAINLAQYTSQKLTTQLQIIPYNPSQSIAQPYKVIQISQYSSTMFTNLNSFPEGIQRSPIITNFIRQSNSNIILNGVYPVYLKASLGKYFNSDLFVCISYRTGSQNNNMAYPQQGQWTSQDCTTVMQPNTIDVICYCKTLDPVVLLEDTHNIFINPSNTDLHSFRDIFSYPILILLISQLIVFIILSIYGVMNDEVDLVKVNQTVVPYSLVVPNGANQKKLEQMQKYEKELQEKEKDIAAQKEQIAKDLNQLKQNIDYMKQVHDKKVQEQQQQIIALQQEQNLKLENQQRAYEARIKELQQNYQNNYSLDKSGNQENIDQLQKSFQKQLKEQHEQFSQQKQQLISKQKEEIKQIEEEEKDLKLKIEKQEKEMQAIIAQLNPEEEKNIPKNPIQRVVWLMQKQKSKQDVVIDNPKSEKQTTPQITNDNFIEDISPLNVQANKNGNEKPAISIFEVEKMKLIENKPEERKYSNKDIISLIQIEDIEQRNLFEQKEQQPPVPIQSNQIKIPQQNIVLSQIQKDLNQENKQDAIPLSLNYNIVITLKVILKAFVYIHEFFSALITFENQISRPIRFSLIFLKYILMAELLGLVQNSSQYSLDLIFSIPLVFVVSIISNIGIFFFKVLIRSQGFKKCVGLILLSLSLIVVVSLLVLQFLNVKSPANKWWYAYLYSLGIDFILVEYAIILLKVSIFTSLYRKKQFHNNFDIHMWLLVSTNDLTNFLLKNH</sequence>
<feature type="domain" description="EGF-like" evidence="5">
    <location>
        <begin position="422"/>
        <end position="459"/>
    </location>
</feature>
<feature type="coiled-coil region" evidence="2">
    <location>
        <begin position="2277"/>
        <end position="2336"/>
    </location>
</feature>
<gene>
    <name evidence="6" type="ORF">TTHERM_00599900</name>
</gene>
<dbReference type="PANTHER" id="PTHR15332">
    <property type="entry name" value="PROPROTEIN CONVERTASE SUBTILISIN_KEXIN TYPE 5-LIKE"/>
    <property type="match status" value="1"/>
</dbReference>
<feature type="transmembrane region" description="Helical" evidence="3">
    <location>
        <begin position="2523"/>
        <end position="2544"/>
    </location>
</feature>
<feature type="domain" description="EGF-like" evidence="5">
    <location>
        <begin position="920"/>
        <end position="949"/>
    </location>
</feature>
<dbReference type="InterPro" id="IPR009030">
    <property type="entry name" value="Growth_fac_rcpt_cys_sf"/>
</dbReference>
<name>I7LT88_TETTS</name>
<dbReference type="SUPFAM" id="SSF57184">
    <property type="entry name" value="Growth factor receptor domain"/>
    <property type="match status" value="2"/>
</dbReference>
<keyword evidence="2" id="KW-0175">Coiled coil</keyword>
<dbReference type="GeneID" id="7844804"/>
<keyword evidence="3" id="KW-0472">Membrane</keyword>
<dbReference type="eggNOG" id="KOG3525">
    <property type="taxonomic scope" value="Eukaryota"/>
</dbReference>
<feature type="domain" description="EGF-like" evidence="5">
    <location>
        <begin position="1050"/>
        <end position="1090"/>
    </location>
</feature>
<dbReference type="InParanoid" id="I7LT88"/>
<feature type="transmembrane region" description="Helical" evidence="3">
    <location>
        <begin position="2550"/>
        <end position="2571"/>
    </location>
</feature>
<feature type="domain" description="EGF-like" evidence="5">
    <location>
        <begin position="836"/>
        <end position="872"/>
    </location>
</feature>
<dbReference type="SMART" id="SM00181">
    <property type="entry name" value="EGF"/>
    <property type="match status" value="8"/>
</dbReference>
<feature type="domain" description="EGF-like" evidence="5">
    <location>
        <begin position="880"/>
        <end position="919"/>
    </location>
</feature>
<dbReference type="SUPFAM" id="SSF49899">
    <property type="entry name" value="Concanavalin A-like lectins/glucanases"/>
    <property type="match status" value="1"/>
</dbReference>
<dbReference type="PANTHER" id="PTHR15332:SF175">
    <property type="entry name" value="PROPROTEIN CONVERTASE SUBTILISIN_KEXIN TYPE 5-LIKE"/>
    <property type="match status" value="1"/>
</dbReference>